<dbReference type="Pfam" id="PF13472">
    <property type="entry name" value="Lipase_GDSL_2"/>
    <property type="match status" value="1"/>
</dbReference>
<protein>
    <submittedName>
        <fullName evidence="2">Lysophospholipase L1-like esterase</fullName>
    </submittedName>
</protein>
<evidence type="ECO:0000313" key="3">
    <source>
        <dbReference type="Proteomes" id="UP000776164"/>
    </source>
</evidence>
<dbReference type="InterPro" id="IPR037460">
    <property type="entry name" value="SEST-like"/>
</dbReference>
<dbReference type="PANTHER" id="PTHR37981">
    <property type="entry name" value="LIPASE 2"/>
    <property type="match status" value="1"/>
</dbReference>
<dbReference type="Gene3D" id="3.40.50.1110">
    <property type="entry name" value="SGNH hydrolase"/>
    <property type="match status" value="1"/>
</dbReference>
<evidence type="ECO:0000259" key="1">
    <source>
        <dbReference type="Pfam" id="PF13472"/>
    </source>
</evidence>
<feature type="domain" description="SGNH hydrolase-type esterase" evidence="1">
    <location>
        <begin position="21"/>
        <end position="268"/>
    </location>
</feature>
<dbReference type="Proteomes" id="UP000776164">
    <property type="component" value="Unassembled WGS sequence"/>
</dbReference>
<proteinExistence type="predicted"/>
<dbReference type="CDD" id="cd01823">
    <property type="entry name" value="SEST_like"/>
    <property type="match status" value="1"/>
</dbReference>
<dbReference type="InterPro" id="IPR036514">
    <property type="entry name" value="SGNH_hydro_sf"/>
</dbReference>
<name>A0ABS2L123_9MICO</name>
<reference evidence="2 3" key="1">
    <citation type="submission" date="2021-01" db="EMBL/GenBank/DDBJ databases">
        <title>Sequencing the genomes of 1000 actinobacteria strains.</title>
        <authorList>
            <person name="Klenk H.-P."/>
        </authorList>
    </citation>
    <scope>NUCLEOTIDE SEQUENCE [LARGE SCALE GENOMIC DNA]</scope>
    <source>
        <strain evidence="2 3">DSM 13057</strain>
    </source>
</reference>
<dbReference type="SUPFAM" id="SSF52266">
    <property type="entry name" value="SGNH hydrolase"/>
    <property type="match status" value="1"/>
</dbReference>
<dbReference type="EMBL" id="JAFBBU010000001">
    <property type="protein sequence ID" value="MBM7470646.1"/>
    <property type="molecule type" value="Genomic_DNA"/>
</dbReference>
<evidence type="ECO:0000313" key="2">
    <source>
        <dbReference type="EMBL" id="MBM7470646.1"/>
    </source>
</evidence>
<dbReference type="RefSeq" id="WP_205106367.1">
    <property type="nucleotide sequence ID" value="NZ_BAAAHT010000018.1"/>
</dbReference>
<comment type="caution">
    <text evidence="2">The sequence shown here is derived from an EMBL/GenBank/DDBJ whole genome shotgun (WGS) entry which is preliminary data.</text>
</comment>
<dbReference type="InterPro" id="IPR013830">
    <property type="entry name" value="SGNH_hydro"/>
</dbReference>
<gene>
    <name evidence="2" type="ORF">JOE66_000280</name>
</gene>
<accession>A0ABS2L123</accession>
<dbReference type="PANTHER" id="PTHR37981:SF1">
    <property type="entry name" value="SGNH HYDROLASE-TYPE ESTERASE DOMAIN-CONTAINING PROTEIN"/>
    <property type="match status" value="1"/>
</dbReference>
<sequence>MTSNPDHAQPIPSPVIRTMAALGSSFAAGPGIEPVLDSGALRSGRNYPHLIADRLGAELVDLTVSGATTATILTETHQTMTGATYPPQIEGIPANAELVTVTAGGNDLQLLGSMLFAAWSNLAPESPITQMLAQGFTDGIHAATQAQVNAASDGLERIVDAARNRATAARIVLVDYLTILSVDAAPTAEANLTVNSPFTRQQFDVLRGLHESVAEAHQLAQGRSGADLVTASVFSRRHGVGSARPWVFGFEPDMTQTVKSFHPNADGMLAVADAVLERLRHGPHLAGVREPRDF</sequence>
<keyword evidence="3" id="KW-1185">Reference proteome</keyword>
<organism evidence="2 3">
    <name type="scientific">Subtercola frigoramans</name>
    <dbReference type="NCBI Taxonomy" id="120298"/>
    <lineage>
        <taxon>Bacteria</taxon>
        <taxon>Bacillati</taxon>
        <taxon>Actinomycetota</taxon>
        <taxon>Actinomycetes</taxon>
        <taxon>Micrococcales</taxon>
        <taxon>Microbacteriaceae</taxon>
        <taxon>Subtercola</taxon>
    </lineage>
</organism>